<evidence type="ECO:0000256" key="1">
    <source>
        <dbReference type="ARBA" id="ARBA00000085"/>
    </source>
</evidence>
<dbReference type="PROSITE" id="PS50109">
    <property type="entry name" value="HIS_KIN"/>
    <property type="match status" value="1"/>
</dbReference>
<reference evidence="11 12" key="1">
    <citation type="submission" date="2019-12" db="EMBL/GenBank/DDBJ databases">
        <title>Novel species isolated from a subtropical stream in China.</title>
        <authorList>
            <person name="Lu H."/>
        </authorList>
    </citation>
    <scope>NUCLEOTIDE SEQUENCE [LARGE SCALE GENOMIC DNA]</scope>
    <source>
        <strain evidence="11 12">FT127W</strain>
    </source>
</reference>
<feature type="domain" description="Histidine kinase" evidence="9">
    <location>
        <begin position="226"/>
        <end position="446"/>
    </location>
</feature>
<dbReference type="Pfam" id="PF02518">
    <property type="entry name" value="HATPase_c"/>
    <property type="match status" value="2"/>
</dbReference>
<dbReference type="SMART" id="SM00448">
    <property type="entry name" value="REC"/>
    <property type="match status" value="1"/>
</dbReference>
<dbReference type="GO" id="GO:0000155">
    <property type="term" value="F:phosphorelay sensor kinase activity"/>
    <property type="evidence" value="ECO:0007669"/>
    <property type="project" value="InterPro"/>
</dbReference>
<evidence type="ECO:0000256" key="8">
    <source>
        <dbReference type="SAM" id="Coils"/>
    </source>
</evidence>
<dbReference type="InterPro" id="IPR004358">
    <property type="entry name" value="Sig_transdc_His_kin-like_C"/>
</dbReference>
<proteinExistence type="predicted"/>
<protein>
    <recommendedName>
        <fullName evidence="2">histidine kinase</fullName>
        <ecNumber evidence="2">2.7.13.3</ecNumber>
    </recommendedName>
</protein>
<evidence type="ECO:0000256" key="5">
    <source>
        <dbReference type="ARBA" id="ARBA00022777"/>
    </source>
</evidence>
<dbReference type="PANTHER" id="PTHR43711">
    <property type="entry name" value="TWO-COMPONENT HISTIDINE KINASE"/>
    <property type="match status" value="1"/>
</dbReference>
<keyword evidence="4" id="KW-0808">Transferase</keyword>
<keyword evidence="6" id="KW-0902">Two-component regulatory system</keyword>
<dbReference type="Gene3D" id="3.30.565.10">
    <property type="entry name" value="Histidine kinase-like ATPase, C-terminal domain"/>
    <property type="match status" value="2"/>
</dbReference>
<dbReference type="InterPro" id="IPR001789">
    <property type="entry name" value="Sig_transdc_resp-reg_receiver"/>
</dbReference>
<evidence type="ECO:0000313" key="11">
    <source>
        <dbReference type="EMBL" id="MYN06838.1"/>
    </source>
</evidence>
<dbReference type="RefSeq" id="WP_161071225.1">
    <property type="nucleotide sequence ID" value="NZ_CP086370.1"/>
</dbReference>
<evidence type="ECO:0000256" key="3">
    <source>
        <dbReference type="ARBA" id="ARBA00022553"/>
    </source>
</evidence>
<dbReference type="CDD" id="cd00082">
    <property type="entry name" value="HisKA"/>
    <property type="match status" value="1"/>
</dbReference>
<keyword evidence="12" id="KW-1185">Reference proteome</keyword>
<feature type="coiled-coil region" evidence="8">
    <location>
        <begin position="161"/>
        <end position="198"/>
    </location>
</feature>
<dbReference type="InterPro" id="IPR050736">
    <property type="entry name" value="Sensor_HK_Regulatory"/>
</dbReference>
<dbReference type="Gene3D" id="3.40.50.2300">
    <property type="match status" value="1"/>
</dbReference>
<dbReference type="Pfam" id="PF00512">
    <property type="entry name" value="HisKA"/>
    <property type="match status" value="1"/>
</dbReference>
<organism evidence="11 12">
    <name type="scientific">Pseudoduganella aquatica</name>
    <dbReference type="NCBI Taxonomy" id="2660641"/>
    <lineage>
        <taxon>Bacteria</taxon>
        <taxon>Pseudomonadati</taxon>
        <taxon>Pseudomonadota</taxon>
        <taxon>Betaproteobacteria</taxon>
        <taxon>Burkholderiales</taxon>
        <taxon>Oxalobacteraceae</taxon>
        <taxon>Telluria group</taxon>
        <taxon>Pseudoduganella</taxon>
    </lineage>
</organism>
<dbReference type="InterPro" id="IPR036890">
    <property type="entry name" value="HATPase_C_sf"/>
</dbReference>
<dbReference type="PRINTS" id="PR00344">
    <property type="entry name" value="BCTRLSENSOR"/>
</dbReference>
<keyword evidence="3 7" id="KW-0597">Phosphoprotein</keyword>
<name>A0A7X4KL91_9BURK</name>
<comment type="caution">
    <text evidence="11">The sequence shown here is derived from an EMBL/GenBank/DDBJ whole genome shotgun (WGS) entry which is preliminary data.</text>
</comment>
<evidence type="ECO:0000256" key="2">
    <source>
        <dbReference type="ARBA" id="ARBA00012438"/>
    </source>
</evidence>
<dbReference type="CDD" id="cd00156">
    <property type="entry name" value="REC"/>
    <property type="match status" value="1"/>
</dbReference>
<dbReference type="InterPro" id="IPR036097">
    <property type="entry name" value="HisK_dim/P_sf"/>
</dbReference>
<dbReference type="SMART" id="SM00388">
    <property type="entry name" value="HisKA"/>
    <property type="match status" value="1"/>
</dbReference>
<dbReference type="Proteomes" id="UP000450676">
    <property type="component" value="Unassembled WGS sequence"/>
</dbReference>
<evidence type="ECO:0000259" key="9">
    <source>
        <dbReference type="PROSITE" id="PS50109"/>
    </source>
</evidence>
<dbReference type="InterPro" id="IPR003594">
    <property type="entry name" value="HATPase_dom"/>
</dbReference>
<gene>
    <name evidence="11" type="ORF">GTP77_05755</name>
</gene>
<comment type="catalytic activity">
    <reaction evidence="1">
        <text>ATP + protein L-histidine = ADP + protein N-phospho-L-histidine.</text>
        <dbReference type="EC" id="2.7.13.3"/>
    </reaction>
</comment>
<dbReference type="PROSITE" id="PS50110">
    <property type="entry name" value="RESPONSE_REGULATORY"/>
    <property type="match status" value="1"/>
</dbReference>
<keyword evidence="8" id="KW-0175">Coiled coil</keyword>
<dbReference type="CDD" id="cd16934">
    <property type="entry name" value="HATPase_RsbT-like"/>
    <property type="match status" value="1"/>
</dbReference>
<dbReference type="SUPFAM" id="SSF47384">
    <property type="entry name" value="Homodimeric domain of signal transducing histidine kinase"/>
    <property type="match status" value="1"/>
</dbReference>
<dbReference type="CDD" id="cd16922">
    <property type="entry name" value="HATPase_EvgS-ArcB-TorS-like"/>
    <property type="match status" value="1"/>
</dbReference>
<evidence type="ECO:0000256" key="4">
    <source>
        <dbReference type="ARBA" id="ARBA00022679"/>
    </source>
</evidence>
<dbReference type="InterPro" id="IPR005467">
    <property type="entry name" value="His_kinase_dom"/>
</dbReference>
<dbReference type="InterPro" id="IPR003661">
    <property type="entry name" value="HisK_dim/P_dom"/>
</dbReference>
<dbReference type="InterPro" id="IPR011006">
    <property type="entry name" value="CheY-like_superfamily"/>
</dbReference>
<evidence type="ECO:0000259" key="10">
    <source>
        <dbReference type="PROSITE" id="PS50110"/>
    </source>
</evidence>
<evidence type="ECO:0000256" key="6">
    <source>
        <dbReference type="ARBA" id="ARBA00023012"/>
    </source>
</evidence>
<dbReference type="EMBL" id="WWCU01000004">
    <property type="protein sequence ID" value="MYN06838.1"/>
    <property type="molecule type" value="Genomic_DNA"/>
</dbReference>
<keyword evidence="5" id="KW-0418">Kinase</keyword>
<dbReference type="SMART" id="SM00387">
    <property type="entry name" value="HATPase_c"/>
    <property type="match status" value="2"/>
</dbReference>
<feature type="domain" description="Response regulatory" evidence="10">
    <location>
        <begin position="471"/>
        <end position="584"/>
    </location>
</feature>
<sequence length="601" mass="65032">MSLRILSMAIVAEVDVVASRQRARQIAALCGFGGQDQTRIATAVSELARNVYNYASSGRIEFSVEGGTAPQLLVIRIEDQGPGIANLQLVLSGRYQSPTGMGMGLLGARRLMDQCDINTEPGKGTLILLKKLLPAEAPLLTAAAVGALGAQLHALPPDAALSEMQQQNKELLATLAELNARQEELLQLTRELEDTNRGVVALYAELDQQAEHLRGADEMKTRFLSNMSHEFRTPLNSIRALSKLLLDRIDGDLGSEQEKQVGYILKSAESLAELVDDLLDLAKIEAGKIDIHSADFDVGEMFSALRGMLRPLLVSAKVDLVFDMPEPELHMFSDEAKLSQILRNFISNALKFTEAGQVRVSAELLPDGAGVRFAVQDSGIGIAPEDQQMVFEEFSQVAGHLQRSAKGTGLGLPLCRKLAGLLGGRVGLTSTPGVGSTFFATLPRMLRESAPPLHDGLAAGPAPGGADGGIPVLVVEDDRTAMLLYRSFFRNTPYRAVWARSLWEAEQVWNTTPPAAVILDLYLNGTDTWRWLTQTKNDERRRHVPVIIASEVADRQKAYALGADAYFVKPVPRAELLAQLNALYLAASGAGAPPPNQHEAP</sequence>
<dbReference type="SUPFAM" id="SSF52172">
    <property type="entry name" value="CheY-like"/>
    <property type="match status" value="1"/>
</dbReference>
<dbReference type="PANTHER" id="PTHR43711:SF31">
    <property type="entry name" value="HISTIDINE KINASE"/>
    <property type="match status" value="1"/>
</dbReference>
<evidence type="ECO:0000256" key="7">
    <source>
        <dbReference type="PROSITE-ProRule" id="PRU00169"/>
    </source>
</evidence>
<dbReference type="Pfam" id="PF00072">
    <property type="entry name" value="Response_reg"/>
    <property type="match status" value="1"/>
</dbReference>
<feature type="modified residue" description="4-aspartylphosphate" evidence="7">
    <location>
        <position position="520"/>
    </location>
</feature>
<evidence type="ECO:0000313" key="12">
    <source>
        <dbReference type="Proteomes" id="UP000450676"/>
    </source>
</evidence>
<accession>A0A7X4KL91</accession>
<dbReference type="EC" id="2.7.13.3" evidence="2"/>
<dbReference type="AlphaFoldDB" id="A0A7X4KL91"/>
<dbReference type="Gene3D" id="1.10.287.130">
    <property type="match status" value="1"/>
</dbReference>
<dbReference type="SUPFAM" id="SSF55874">
    <property type="entry name" value="ATPase domain of HSP90 chaperone/DNA topoisomerase II/histidine kinase"/>
    <property type="match status" value="2"/>
</dbReference>